<dbReference type="EMBL" id="KB405078">
    <property type="protein sequence ID" value="EMF53918.1"/>
    <property type="molecule type" value="Genomic_DNA"/>
</dbReference>
<protein>
    <submittedName>
        <fullName evidence="1">Uncharacterized protein</fullName>
    </submittedName>
</protein>
<evidence type="ECO:0000313" key="2">
    <source>
        <dbReference type="Proteomes" id="UP000030760"/>
    </source>
</evidence>
<reference evidence="2" key="1">
    <citation type="journal article" date="2013" name="Genome Announc.">
        <title>Draft Genome Sequence of Streptomyces bottropensis ATCC 25435, a Bottromycin-Producing Actinomycete.</title>
        <authorList>
            <person name="Zhang H."/>
            <person name="Zhou W."/>
            <person name="Zhuang Y."/>
            <person name="Liang X."/>
            <person name="Liu T."/>
        </authorList>
    </citation>
    <scope>NUCLEOTIDE SEQUENCE [LARGE SCALE GENOMIC DNA]</scope>
    <source>
        <strain evidence="2">ATCC 25435</strain>
    </source>
</reference>
<name>M3EXJ1_9ACTN</name>
<accession>M3EXJ1</accession>
<sequence length="64" mass="7482">MTQKTLLTMRATYLGHVARMTFVQKQLWMGKQALSSCLFSCEVWWARRAASVVRAVPRRHQDRS</sequence>
<dbReference type="Proteomes" id="UP000030760">
    <property type="component" value="Unassembled WGS sequence"/>
</dbReference>
<gene>
    <name evidence="1" type="ORF">SBD_3585</name>
</gene>
<evidence type="ECO:0000313" key="1">
    <source>
        <dbReference type="EMBL" id="EMF53918.1"/>
    </source>
</evidence>
<dbReference type="AlphaFoldDB" id="M3EXJ1"/>
<organism evidence="1 2">
    <name type="scientific">Streptomyces bottropensis ATCC 25435</name>
    <dbReference type="NCBI Taxonomy" id="1054862"/>
    <lineage>
        <taxon>Bacteria</taxon>
        <taxon>Bacillati</taxon>
        <taxon>Actinomycetota</taxon>
        <taxon>Actinomycetes</taxon>
        <taxon>Kitasatosporales</taxon>
        <taxon>Streptomycetaceae</taxon>
        <taxon>Streptomyces</taxon>
    </lineage>
</organism>
<proteinExistence type="predicted"/>